<dbReference type="Proteomes" id="UP000013827">
    <property type="component" value="Unassembled WGS sequence"/>
</dbReference>
<keyword evidence="1" id="KW-0001">2Fe-2S</keyword>
<feature type="chain" id="PRO_5044053533" description="2Fe-2S ferredoxin-type domain-containing protein" evidence="4">
    <location>
        <begin position="19"/>
        <end position="154"/>
    </location>
</feature>
<dbReference type="GeneID" id="17266102"/>
<reference evidence="6" key="2">
    <citation type="submission" date="2024-10" db="UniProtKB">
        <authorList>
            <consortium name="EnsemblProtists"/>
        </authorList>
    </citation>
    <scope>IDENTIFICATION</scope>
</reference>
<dbReference type="EnsemblProtists" id="EOD16684">
    <property type="protein sequence ID" value="EOD16684"/>
    <property type="gene ID" value="EMIHUDRAFT_370251"/>
</dbReference>
<dbReference type="CDD" id="cd00207">
    <property type="entry name" value="fer2"/>
    <property type="match status" value="1"/>
</dbReference>
<feature type="compositionally biased region" description="Basic and acidic residues" evidence="3">
    <location>
        <begin position="52"/>
        <end position="64"/>
    </location>
</feature>
<keyword evidence="7" id="KW-1185">Reference proteome</keyword>
<dbReference type="RefSeq" id="XP_005772984.1">
    <property type="nucleotide sequence ID" value="XM_005772927.1"/>
</dbReference>
<dbReference type="AlphaFoldDB" id="A0A0D3IZJ9"/>
<dbReference type="InterPro" id="IPR036010">
    <property type="entry name" value="2Fe-2S_ferredoxin-like_sf"/>
</dbReference>
<dbReference type="InterPro" id="IPR001041">
    <property type="entry name" value="2Fe-2S_ferredoxin-type"/>
</dbReference>
<feature type="domain" description="2Fe-2S ferredoxin-type" evidence="5">
    <location>
        <begin position="78"/>
        <end position="154"/>
    </location>
</feature>
<dbReference type="KEGG" id="ehx:EMIHUDRAFT_435876"/>
<dbReference type="HOGENOM" id="CLU_1707565_0_0_1"/>
<dbReference type="Gene3D" id="3.10.20.30">
    <property type="match status" value="1"/>
</dbReference>
<reference evidence="7" key="1">
    <citation type="journal article" date="2013" name="Nature">
        <title>Pan genome of the phytoplankton Emiliania underpins its global distribution.</title>
        <authorList>
            <person name="Read B.A."/>
            <person name="Kegel J."/>
            <person name="Klute M.J."/>
            <person name="Kuo A."/>
            <person name="Lefebvre S.C."/>
            <person name="Maumus F."/>
            <person name="Mayer C."/>
            <person name="Miller J."/>
            <person name="Monier A."/>
            <person name="Salamov A."/>
            <person name="Young J."/>
            <person name="Aguilar M."/>
            <person name="Claverie J.M."/>
            <person name="Frickenhaus S."/>
            <person name="Gonzalez K."/>
            <person name="Herman E.K."/>
            <person name="Lin Y.C."/>
            <person name="Napier J."/>
            <person name="Ogata H."/>
            <person name="Sarno A.F."/>
            <person name="Shmutz J."/>
            <person name="Schroeder D."/>
            <person name="de Vargas C."/>
            <person name="Verret F."/>
            <person name="von Dassow P."/>
            <person name="Valentin K."/>
            <person name="Van de Peer Y."/>
            <person name="Wheeler G."/>
            <person name="Dacks J.B."/>
            <person name="Delwiche C.F."/>
            <person name="Dyhrman S.T."/>
            <person name="Glockner G."/>
            <person name="John U."/>
            <person name="Richards T."/>
            <person name="Worden A.Z."/>
            <person name="Zhang X."/>
            <person name="Grigoriev I.V."/>
            <person name="Allen A.E."/>
            <person name="Bidle K."/>
            <person name="Borodovsky M."/>
            <person name="Bowler C."/>
            <person name="Brownlee C."/>
            <person name="Cock J.M."/>
            <person name="Elias M."/>
            <person name="Gladyshev V.N."/>
            <person name="Groth M."/>
            <person name="Guda C."/>
            <person name="Hadaegh A."/>
            <person name="Iglesias-Rodriguez M.D."/>
            <person name="Jenkins J."/>
            <person name="Jones B.M."/>
            <person name="Lawson T."/>
            <person name="Leese F."/>
            <person name="Lindquist E."/>
            <person name="Lobanov A."/>
            <person name="Lomsadze A."/>
            <person name="Malik S.B."/>
            <person name="Marsh M.E."/>
            <person name="Mackinder L."/>
            <person name="Mock T."/>
            <person name="Mueller-Roeber B."/>
            <person name="Pagarete A."/>
            <person name="Parker M."/>
            <person name="Probert I."/>
            <person name="Quesneville H."/>
            <person name="Raines C."/>
            <person name="Rensing S.A."/>
            <person name="Riano-Pachon D.M."/>
            <person name="Richier S."/>
            <person name="Rokitta S."/>
            <person name="Shiraiwa Y."/>
            <person name="Soanes D.M."/>
            <person name="van der Giezen M."/>
            <person name="Wahlund T.M."/>
            <person name="Williams B."/>
            <person name="Wilson W."/>
            <person name="Wolfe G."/>
            <person name="Wurch L.L."/>
        </authorList>
    </citation>
    <scope>NUCLEOTIDE SEQUENCE</scope>
</reference>
<accession>A0A0D3IZJ9</accession>
<proteinExistence type="predicted"/>
<evidence type="ECO:0000259" key="5">
    <source>
        <dbReference type="PROSITE" id="PS51085"/>
    </source>
</evidence>
<organism evidence="6 7">
    <name type="scientific">Emiliania huxleyi (strain CCMP1516)</name>
    <dbReference type="NCBI Taxonomy" id="280463"/>
    <lineage>
        <taxon>Eukaryota</taxon>
        <taxon>Haptista</taxon>
        <taxon>Haptophyta</taxon>
        <taxon>Prymnesiophyceae</taxon>
        <taxon>Isochrysidales</taxon>
        <taxon>Noelaerhabdaceae</taxon>
        <taxon>Emiliania</taxon>
    </lineage>
</organism>
<evidence type="ECO:0000313" key="7">
    <source>
        <dbReference type="Proteomes" id="UP000013827"/>
    </source>
</evidence>
<dbReference type="EnsemblProtists" id="EOD20555">
    <property type="protein sequence ID" value="EOD20555"/>
    <property type="gene ID" value="EMIHUDRAFT_435876"/>
</dbReference>
<dbReference type="InterPro" id="IPR006058">
    <property type="entry name" value="2Fe2S_fd_BS"/>
</dbReference>
<evidence type="ECO:0000256" key="2">
    <source>
        <dbReference type="ARBA" id="ARBA00023014"/>
    </source>
</evidence>
<dbReference type="GO" id="GO:0051537">
    <property type="term" value="F:2 iron, 2 sulfur cluster binding"/>
    <property type="evidence" value="ECO:0007669"/>
    <property type="project" value="UniProtKB-KW"/>
</dbReference>
<dbReference type="KEGG" id="ehx:EMIHUDRAFT_370251"/>
<dbReference type="SUPFAM" id="SSF54292">
    <property type="entry name" value="2Fe-2S ferredoxin-like"/>
    <property type="match status" value="1"/>
</dbReference>
<evidence type="ECO:0000313" key="6">
    <source>
        <dbReference type="EnsemblProtists" id="EOD16684"/>
    </source>
</evidence>
<sequence>MWASIVFAAVGLTSPVAPARHLTAARAPAPAAQFGWGRPQAAPSAPPPQNARDADFARRQEKLAQRQQTAKSAPKGQVEVTFPQKGNKVVYAQQGDNIGKVAAKAGLRIKFDCKNGRCGTCQVRLNGRAAAKVCQGATIPGGATRKLKITLDNP</sequence>
<name>A0A0D3IZJ9_EMIH1</name>
<keyword evidence="1" id="KW-0408">Iron</keyword>
<evidence type="ECO:0000256" key="4">
    <source>
        <dbReference type="SAM" id="SignalP"/>
    </source>
</evidence>
<evidence type="ECO:0000256" key="3">
    <source>
        <dbReference type="SAM" id="MobiDB-lite"/>
    </source>
</evidence>
<dbReference type="GeneID" id="17262832"/>
<dbReference type="InterPro" id="IPR012675">
    <property type="entry name" value="Beta-grasp_dom_sf"/>
</dbReference>
<evidence type="ECO:0000256" key="1">
    <source>
        <dbReference type="ARBA" id="ARBA00022714"/>
    </source>
</evidence>
<keyword evidence="2" id="KW-0411">Iron-sulfur</keyword>
<dbReference type="PROSITE" id="PS00197">
    <property type="entry name" value="2FE2S_FER_1"/>
    <property type="match status" value="1"/>
</dbReference>
<keyword evidence="1" id="KW-0479">Metal-binding</keyword>
<dbReference type="Pfam" id="PF00111">
    <property type="entry name" value="Fer2"/>
    <property type="match status" value="1"/>
</dbReference>
<dbReference type="PaxDb" id="2903-EOD16684"/>
<protein>
    <recommendedName>
        <fullName evidence="5">2Fe-2S ferredoxin-type domain-containing protein</fullName>
    </recommendedName>
</protein>
<dbReference type="PROSITE" id="PS51085">
    <property type="entry name" value="2FE2S_FER_2"/>
    <property type="match status" value="1"/>
</dbReference>
<dbReference type="RefSeq" id="XP_005769113.1">
    <property type="nucleotide sequence ID" value="XM_005769056.1"/>
</dbReference>
<feature type="region of interest" description="Disordered" evidence="3">
    <location>
        <begin position="34"/>
        <end position="79"/>
    </location>
</feature>
<feature type="signal peptide" evidence="4">
    <location>
        <begin position="1"/>
        <end position="18"/>
    </location>
</feature>
<keyword evidence="4" id="KW-0732">Signal</keyword>